<gene>
    <name evidence="4" type="ORF">ACFQKD_11810</name>
</gene>
<dbReference type="RefSeq" id="WP_276237519.1">
    <property type="nucleotide sequence ID" value="NZ_CP119989.1"/>
</dbReference>
<sequence length="439" mass="45847">MRVIPVFLAALLVFAAVGVGTPAPPSATVRGDADAVATAPDAVTATATTIEHNASGAIRVLELNQSEPATADVDVVTIEAGTATALDANSSAARIETIALRERIEGANASDERQKEILDGLNEVEKDVITLHSERRAAIASYANGDISARQLLVELAEVRASANVLAERVRIVSRLAERSDDVSVDRNRVARLELDLRTFDGPVRSRSANALAGDRLASTRVYVAATEHSVTLSTVVDGQYVRETFRGDLRSRDTRGIDEVTAQNVTAQSYPEIWAAAGGEAATLGSGGTFISTLQYPNGTLTAFVGGGSEQVFMEHQQIDLGGIKHGPTATRTLDVSLVVNRTFPGGPLRVAVVDPATGDPIDAVVKIQPEDGASTEVGTTGDDGVLWTVSPRGEFVVTVVEVGSTDVSFVSVAPTEPKTVAETLDSNGGSASAEPPE</sequence>
<feature type="domain" description="DUF7096" evidence="3">
    <location>
        <begin position="3"/>
        <end position="216"/>
    </location>
</feature>
<evidence type="ECO:0000259" key="3">
    <source>
        <dbReference type="Pfam" id="PF23379"/>
    </source>
</evidence>
<keyword evidence="5" id="KW-1185">Reference proteome</keyword>
<feature type="domain" description="DUF7094" evidence="2">
    <location>
        <begin position="222"/>
        <end position="323"/>
    </location>
</feature>
<dbReference type="EMBL" id="JBHTAG010000003">
    <property type="protein sequence ID" value="MFC7097988.1"/>
    <property type="molecule type" value="Genomic_DNA"/>
</dbReference>
<protein>
    <recommendedName>
        <fullName evidence="6">Carboxypeptidase regulatory-like domain-containing protein</fullName>
    </recommendedName>
</protein>
<evidence type="ECO:0000313" key="4">
    <source>
        <dbReference type="EMBL" id="MFC7097988.1"/>
    </source>
</evidence>
<reference evidence="4 5" key="1">
    <citation type="journal article" date="2019" name="Int. J. Syst. Evol. Microbiol.">
        <title>The Global Catalogue of Microorganisms (GCM) 10K type strain sequencing project: providing services to taxonomists for standard genome sequencing and annotation.</title>
        <authorList>
            <consortium name="The Broad Institute Genomics Platform"/>
            <consortium name="The Broad Institute Genome Sequencing Center for Infectious Disease"/>
            <person name="Wu L."/>
            <person name="Ma J."/>
        </authorList>
    </citation>
    <scope>NUCLEOTIDE SEQUENCE [LARGE SCALE GENOMIC DNA]</scope>
    <source>
        <strain evidence="4 5">DT55</strain>
    </source>
</reference>
<evidence type="ECO:0008006" key="6">
    <source>
        <dbReference type="Google" id="ProtNLM"/>
    </source>
</evidence>
<dbReference type="InterPro" id="IPR056397">
    <property type="entry name" value="Fn3_arc"/>
</dbReference>
<dbReference type="Pfam" id="PF23375">
    <property type="entry name" value="DUF7094"/>
    <property type="match status" value="1"/>
</dbReference>
<accession>A0ABD5X0B9</accession>
<name>A0ABD5X0B9_9EURY</name>
<dbReference type="GeneID" id="79271092"/>
<proteinExistence type="predicted"/>
<dbReference type="AlphaFoldDB" id="A0ABD5X0B9"/>
<organism evidence="4 5">
    <name type="scientific">Halobaculum marinum</name>
    <dbReference type="NCBI Taxonomy" id="3031996"/>
    <lineage>
        <taxon>Archaea</taxon>
        <taxon>Methanobacteriati</taxon>
        <taxon>Methanobacteriota</taxon>
        <taxon>Stenosarchaea group</taxon>
        <taxon>Halobacteria</taxon>
        <taxon>Halobacteriales</taxon>
        <taxon>Haloferacaceae</taxon>
        <taxon>Halobaculum</taxon>
    </lineage>
</organism>
<dbReference type="Pfam" id="PF23374">
    <property type="entry name" value="Fn3_arc"/>
    <property type="match status" value="1"/>
</dbReference>
<evidence type="ECO:0000313" key="5">
    <source>
        <dbReference type="Proteomes" id="UP001596388"/>
    </source>
</evidence>
<dbReference type="Pfam" id="PF23379">
    <property type="entry name" value="DUF7096"/>
    <property type="match status" value="1"/>
</dbReference>
<feature type="domain" description="Fibronectin-III type-like" evidence="1">
    <location>
        <begin position="337"/>
        <end position="405"/>
    </location>
</feature>
<dbReference type="InterPro" id="IPR055522">
    <property type="entry name" value="DUF7096"/>
</dbReference>
<evidence type="ECO:0000259" key="2">
    <source>
        <dbReference type="Pfam" id="PF23375"/>
    </source>
</evidence>
<comment type="caution">
    <text evidence="4">The sequence shown here is derived from an EMBL/GenBank/DDBJ whole genome shotgun (WGS) entry which is preliminary data.</text>
</comment>
<dbReference type="InterPro" id="IPR055520">
    <property type="entry name" value="DUF7094"/>
</dbReference>
<dbReference type="Proteomes" id="UP001596388">
    <property type="component" value="Unassembled WGS sequence"/>
</dbReference>
<evidence type="ECO:0000259" key="1">
    <source>
        <dbReference type="Pfam" id="PF23374"/>
    </source>
</evidence>